<dbReference type="AlphaFoldDB" id="A0A1X2A8C8"/>
<reference evidence="2 3" key="1">
    <citation type="journal article" date="2015" name="Emerg. Microbes Infect.">
        <title>Characterization of 17 strains belonging to the Mycobacterium simiae complex and description of Mycobacterium paraense sp. nov.</title>
        <authorList>
            <person name="Fusco da Costa A.R."/>
            <person name="Fedrizzi T."/>
            <person name="Lopes M.L."/>
            <person name="Pecorari M."/>
            <person name="Oliveira da Costa W.L."/>
            <person name="Giacobazzi E."/>
            <person name="da Costa Bahia J.R."/>
            <person name="De Sanctis V."/>
            <person name="Batista Lima K.V."/>
            <person name="Bertorelli R."/>
            <person name="Grottola A."/>
            <person name="Fabio A."/>
            <person name="Mariottini A."/>
            <person name="Ferretti P."/>
            <person name="Di Leva F."/>
            <person name="Fregni Serpini G."/>
            <person name="Tagliazucchi S."/>
            <person name="Rumpianesi F."/>
            <person name="Jousson O."/>
            <person name="Segata N."/>
            <person name="Tortoli E."/>
        </authorList>
    </citation>
    <scope>NUCLEOTIDE SEQUENCE [LARGE SCALE GENOMIC DNA]</scope>
    <source>
        <strain evidence="2 3">IEC33</strain>
    </source>
</reference>
<dbReference type="Proteomes" id="UP000193285">
    <property type="component" value="Unassembled WGS sequence"/>
</dbReference>
<sequence length="152" mass="16326">MDTSTGDAILWKPSPGETQAYPDVPTHIAEAATEAFESHAGQHYRASILLARAVIEATAKQAGITTGNLKAKIDELANKSLIRPHIKEVAHSIREFGNDMAHGDFVAPVSAEESDLVIELMGEILNEVFQSPAKLQAVQQAVAARQSQDGQQ</sequence>
<dbReference type="InterPro" id="IPR025285">
    <property type="entry name" value="DUF4145"/>
</dbReference>
<dbReference type="Pfam" id="PF13643">
    <property type="entry name" value="DUF4145"/>
    <property type="match status" value="1"/>
</dbReference>
<protein>
    <recommendedName>
        <fullName evidence="1">DUF4145 domain-containing protein</fullName>
    </recommendedName>
</protein>
<evidence type="ECO:0000313" key="2">
    <source>
        <dbReference type="EMBL" id="ORW43335.1"/>
    </source>
</evidence>
<evidence type="ECO:0000313" key="3">
    <source>
        <dbReference type="Proteomes" id="UP000193285"/>
    </source>
</evidence>
<accession>A0A1X2A8C8</accession>
<proteinExistence type="predicted"/>
<feature type="domain" description="DUF4145" evidence="1">
    <location>
        <begin position="43"/>
        <end position="121"/>
    </location>
</feature>
<organism evidence="2 3">
    <name type="scientific">Mycobacterium paraense</name>
    <dbReference type="NCBI Taxonomy" id="767916"/>
    <lineage>
        <taxon>Bacteria</taxon>
        <taxon>Bacillati</taxon>
        <taxon>Actinomycetota</taxon>
        <taxon>Actinomycetes</taxon>
        <taxon>Mycobacteriales</taxon>
        <taxon>Mycobacteriaceae</taxon>
        <taxon>Mycobacterium</taxon>
        <taxon>Mycobacterium simiae complex</taxon>
    </lineage>
</organism>
<comment type="caution">
    <text evidence="2">The sequence shown here is derived from an EMBL/GenBank/DDBJ whole genome shotgun (WGS) entry which is preliminary data.</text>
</comment>
<gene>
    <name evidence="2" type="ORF">AWB90_18250</name>
</gene>
<evidence type="ECO:0000259" key="1">
    <source>
        <dbReference type="Pfam" id="PF13643"/>
    </source>
</evidence>
<dbReference type="EMBL" id="LQPN01000059">
    <property type="protein sequence ID" value="ORW43335.1"/>
    <property type="molecule type" value="Genomic_DNA"/>
</dbReference>
<name>A0A1X2A8C8_9MYCO</name>